<comment type="caution">
    <text evidence="2">The sequence shown here is derived from an EMBL/GenBank/DDBJ whole genome shotgun (WGS) entry which is preliminary data.</text>
</comment>
<evidence type="ECO:0000256" key="1">
    <source>
        <dbReference type="SAM" id="MobiDB-lite"/>
    </source>
</evidence>
<feature type="region of interest" description="Disordered" evidence="1">
    <location>
        <begin position="276"/>
        <end position="302"/>
    </location>
</feature>
<protein>
    <submittedName>
        <fullName evidence="2">ERYTHROCYTE MEMBRANE PROTEIN PFEMP3</fullName>
    </submittedName>
</protein>
<feature type="compositionally biased region" description="Basic and acidic residues" evidence="1">
    <location>
        <begin position="821"/>
        <end position="830"/>
    </location>
</feature>
<feature type="region of interest" description="Disordered" evidence="1">
    <location>
        <begin position="200"/>
        <end position="224"/>
    </location>
</feature>
<proteinExistence type="predicted"/>
<accession>Q7PDL4</accession>
<feature type="compositionally biased region" description="Polar residues" evidence="1">
    <location>
        <begin position="212"/>
        <end position="224"/>
    </location>
</feature>
<feature type="compositionally biased region" description="Low complexity" evidence="1">
    <location>
        <begin position="556"/>
        <end position="588"/>
    </location>
</feature>
<feature type="compositionally biased region" description="Polar residues" evidence="1">
    <location>
        <begin position="804"/>
        <end position="820"/>
    </location>
</feature>
<dbReference type="InParanoid" id="Q7PDL4"/>
<dbReference type="AlphaFoldDB" id="Q7PDL4"/>
<feature type="compositionally biased region" description="Low complexity" evidence="1">
    <location>
        <begin position="200"/>
        <end position="211"/>
    </location>
</feature>
<dbReference type="PaxDb" id="73239-Q7PDL4"/>
<feature type="region of interest" description="Disordered" evidence="1">
    <location>
        <begin position="804"/>
        <end position="830"/>
    </location>
</feature>
<evidence type="ECO:0000313" key="2">
    <source>
        <dbReference type="EMBL" id="EAA18272.1"/>
    </source>
</evidence>
<name>Q7PDL4_PLAYO</name>
<feature type="compositionally biased region" description="Polar residues" evidence="1">
    <location>
        <begin position="32"/>
        <end position="68"/>
    </location>
</feature>
<reference evidence="2 3" key="1">
    <citation type="journal article" date="2002" name="Nature">
        <title>Genome sequence and comparative analysis of the model rodent malaria parasite Plasmodium yoelii yoelii.</title>
        <authorList>
            <person name="Carlton J.M."/>
            <person name="Angiuoli S.V."/>
            <person name="Suh B.B."/>
            <person name="Kooij T.W."/>
            <person name="Pertea M."/>
            <person name="Silva J.C."/>
            <person name="Ermolaeva M.D."/>
            <person name="Allen J.E."/>
            <person name="Selengut J.D."/>
            <person name="Koo H.L."/>
            <person name="Peterson J.D."/>
            <person name="Pop M."/>
            <person name="Kosack D.S."/>
            <person name="Shumway M.F."/>
            <person name="Bidwell S.L."/>
            <person name="Shallom S.J."/>
            <person name="van Aken S.E."/>
            <person name="Riedmuller S.B."/>
            <person name="Feldblyum T.V."/>
            <person name="Cho J.K."/>
            <person name="Quackenbush J."/>
            <person name="Sedegah M."/>
            <person name="Shoaibi A."/>
            <person name="Cummings L.M."/>
            <person name="Florens L."/>
            <person name="Yates J.R."/>
            <person name="Raine J.D."/>
            <person name="Sinden R.E."/>
            <person name="Harris M.A."/>
            <person name="Cunningham D.A."/>
            <person name="Preiser P.R."/>
            <person name="Bergman L.W."/>
            <person name="Vaidya A.B."/>
            <person name="van Lin L.H."/>
            <person name="Janse C.J."/>
            <person name="Waters A.P."/>
            <person name="Smith H.O."/>
            <person name="White O.R."/>
            <person name="Salzberg S.L."/>
            <person name="Venter J.C."/>
            <person name="Fraser C.M."/>
            <person name="Hoffman S.L."/>
            <person name="Gardner M.J."/>
            <person name="Carucci D.J."/>
        </authorList>
    </citation>
    <scope>NUCLEOTIDE SEQUENCE [LARGE SCALE GENOMIC DNA]</scope>
    <source>
        <strain evidence="2 3">17XNL</strain>
    </source>
</reference>
<feature type="compositionally biased region" description="Polar residues" evidence="1">
    <location>
        <begin position="528"/>
        <end position="553"/>
    </location>
</feature>
<sequence>MDRNSNGNTYGNILLSSIQNFKYSDINSEINSTLNEPLDDSATSNNNESRTTEPNVNDQVSENRTSEAVATRETPPRTGRRSNALLIISMITGLVANQLTGQQSSGLVNQLLNNNMFVHMNLSQTNSRNVSETRMLGINRNNGNETTRLSITSEIQNNNESAPSDVSNYINEREDDNASENAGENVSENAVENAVENAAENVPENASENVSDNVSDNASENESINASDNVSINISDNEYNYNYNRNVEDEVAELISNSATEYIRLLEGDTYSIYDQPSESNLRGSRSSTPINQKSNNNDNGFSELSRILDGDYSYNHETDRFEYTHSPENNDIELTPISSLTLTGTQYDDYDNAVFADKYLLDGGGSITGSVDSDEYDYEREYEMLEARRNLNTNRIPISDIYRSGRFTLQTDSNEDISFNFSENYDGDIFFYNDREYAIGGEGSRINQNNSNVRNYGSINYTYGYDDDDYDYEFGNFEFTYSRPSYVSFRGDGMISFDSSLDYDNDELNESDNLEADPFSNYQTNYRSSMNLRQPPNQEFTFGDTPPSTFSLTRPALNLTPLNNAPSNNAPSNNAPSNNAPLNSTPLYSTPLYSTPLNSGSLNRGSSTNAPLNSTPLNSTPLNSTILNSGSLNNPVFDDDDDDIEILNEVAACEDIFDEIDLGDGPMDNINLGRLIFNDTTINGTSFNDSMFSRSSLGDYSFGNLRPINRLFDEDVNSDNIRNVNMNRYDSMNLDNDNIGSDSELQPLLYNKRDSYESDNESNESEYFDALSNFEYNSDEDYSGSLGYFESKNNSEPIASCSNSTTAESYNENNDNNTSRVKEKCEEPLNSRVREESKFSYLYDDDEDDDFGILHFDH</sequence>
<dbReference type="EMBL" id="AABL01002034">
    <property type="protein sequence ID" value="EAA18272.1"/>
    <property type="molecule type" value="Genomic_DNA"/>
</dbReference>
<feature type="region of interest" description="Disordered" evidence="1">
    <location>
        <begin position="528"/>
        <end position="618"/>
    </location>
</feature>
<feature type="region of interest" description="Disordered" evidence="1">
    <location>
        <begin position="32"/>
        <end position="81"/>
    </location>
</feature>
<gene>
    <name evidence="2" type="ORF">PY06116</name>
</gene>
<organism evidence="2 3">
    <name type="scientific">Plasmodium yoelii yoelii</name>
    <dbReference type="NCBI Taxonomy" id="73239"/>
    <lineage>
        <taxon>Eukaryota</taxon>
        <taxon>Sar</taxon>
        <taxon>Alveolata</taxon>
        <taxon>Apicomplexa</taxon>
        <taxon>Aconoidasida</taxon>
        <taxon>Haemosporida</taxon>
        <taxon>Plasmodiidae</taxon>
        <taxon>Plasmodium</taxon>
        <taxon>Plasmodium (Vinckeia)</taxon>
    </lineage>
</organism>
<feature type="compositionally biased region" description="Polar residues" evidence="1">
    <location>
        <begin position="592"/>
        <end position="618"/>
    </location>
</feature>
<keyword evidence="3" id="KW-1185">Reference proteome</keyword>
<dbReference type="Proteomes" id="UP000008553">
    <property type="component" value="Unassembled WGS sequence"/>
</dbReference>
<evidence type="ECO:0000313" key="3">
    <source>
        <dbReference type="Proteomes" id="UP000008553"/>
    </source>
</evidence>